<reference evidence="2 3" key="1">
    <citation type="submission" date="2015-04" db="EMBL/GenBank/DDBJ databases">
        <authorList>
            <person name="Syromyatnikov M.Y."/>
            <person name="Popov V.N."/>
        </authorList>
    </citation>
    <scope>NUCLEOTIDE SEQUENCE [LARGE SCALE GENOMIC DNA]</scope>
</reference>
<protein>
    <submittedName>
        <fullName evidence="2">CLUMA_CG005371, isoform A</fullName>
    </submittedName>
</protein>
<evidence type="ECO:0000313" key="3">
    <source>
        <dbReference type="Proteomes" id="UP000183832"/>
    </source>
</evidence>
<organism evidence="2 3">
    <name type="scientific">Clunio marinus</name>
    <dbReference type="NCBI Taxonomy" id="568069"/>
    <lineage>
        <taxon>Eukaryota</taxon>
        <taxon>Metazoa</taxon>
        <taxon>Ecdysozoa</taxon>
        <taxon>Arthropoda</taxon>
        <taxon>Hexapoda</taxon>
        <taxon>Insecta</taxon>
        <taxon>Pterygota</taxon>
        <taxon>Neoptera</taxon>
        <taxon>Endopterygota</taxon>
        <taxon>Diptera</taxon>
        <taxon>Nematocera</taxon>
        <taxon>Chironomoidea</taxon>
        <taxon>Chironomidae</taxon>
        <taxon>Clunio</taxon>
    </lineage>
</organism>
<dbReference type="AlphaFoldDB" id="A0A1J1HUI8"/>
<evidence type="ECO:0000256" key="1">
    <source>
        <dbReference type="SAM" id="SignalP"/>
    </source>
</evidence>
<feature type="signal peptide" evidence="1">
    <location>
        <begin position="1"/>
        <end position="19"/>
    </location>
</feature>
<dbReference type="EMBL" id="CVRI01000021">
    <property type="protein sequence ID" value="CRK91736.1"/>
    <property type="molecule type" value="Genomic_DNA"/>
</dbReference>
<evidence type="ECO:0000313" key="2">
    <source>
        <dbReference type="EMBL" id="CRK91736.1"/>
    </source>
</evidence>
<feature type="chain" id="PRO_5013176111" evidence="1">
    <location>
        <begin position="20"/>
        <end position="103"/>
    </location>
</feature>
<proteinExistence type="predicted"/>
<keyword evidence="1" id="KW-0732">Signal</keyword>
<sequence>MVWTFLITIFLCLCCCICCLVFCVSDEEPQTGANTQENAHNDQTIVELNLHPMPYRPRVTEEDNIIVIQESVTIAEPIQNTTSFNNFDDLLPSYEEYMKLQKQ</sequence>
<accession>A0A1J1HUI8</accession>
<dbReference type="Proteomes" id="UP000183832">
    <property type="component" value="Unassembled WGS sequence"/>
</dbReference>
<name>A0A1J1HUI8_9DIPT</name>
<keyword evidence="3" id="KW-1185">Reference proteome</keyword>
<gene>
    <name evidence="2" type="ORF">CLUMA_CG005371</name>
</gene>